<dbReference type="GO" id="GO:0003723">
    <property type="term" value="F:RNA binding"/>
    <property type="evidence" value="ECO:0007669"/>
    <property type="project" value="UniProtKB-UniRule"/>
</dbReference>
<keyword evidence="7" id="KW-1185">Reference proteome</keyword>
<dbReference type="STRING" id="1088818.A0A2H9ZR85"/>
<dbReference type="PANTHER" id="PTHR46031:SF16">
    <property type="entry name" value="DOUBLE-STRANDED RNA-BINDING PROTEIN 4"/>
    <property type="match status" value="1"/>
</dbReference>
<reference evidence="6 7" key="1">
    <citation type="journal article" date="2017" name="Nature">
        <title>The Apostasia genome and the evolution of orchids.</title>
        <authorList>
            <person name="Zhang G.Q."/>
            <person name="Liu K.W."/>
            <person name="Li Z."/>
            <person name="Lohaus R."/>
            <person name="Hsiao Y.Y."/>
            <person name="Niu S.C."/>
            <person name="Wang J.Y."/>
            <person name="Lin Y.C."/>
            <person name="Xu Q."/>
            <person name="Chen L.J."/>
            <person name="Yoshida K."/>
            <person name="Fujiwara S."/>
            <person name="Wang Z.W."/>
            <person name="Zhang Y.Q."/>
            <person name="Mitsuda N."/>
            <person name="Wang M."/>
            <person name="Liu G.H."/>
            <person name="Pecoraro L."/>
            <person name="Huang H.X."/>
            <person name="Xiao X.J."/>
            <person name="Lin M."/>
            <person name="Wu X.Y."/>
            <person name="Wu W.L."/>
            <person name="Chen Y.Y."/>
            <person name="Chang S.B."/>
            <person name="Sakamoto S."/>
            <person name="Ohme-Takagi M."/>
            <person name="Yagi M."/>
            <person name="Zeng S.J."/>
            <person name="Shen C.Y."/>
            <person name="Yeh C.M."/>
            <person name="Luo Y.B."/>
            <person name="Tsai W.C."/>
            <person name="Van de Peer Y."/>
            <person name="Liu Z.J."/>
        </authorList>
    </citation>
    <scope>NUCLEOTIDE SEQUENCE [LARGE SCALE GENOMIC DNA]</scope>
    <source>
        <strain evidence="7">cv. Shenzhen</strain>
        <tissue evidence="6">Stem</tissue>
    </source>
</reference>
<gene>
    <name evidence="6" type="primary">DRB1</name>
    <name evidence="6" type="ORF">AXF42_Ash018365</name>
</gene>
<dbReference type="InterPro" id="IPR014720">
    <property type="entry name" value="dsRBD_dom"/>
</dbReference>
<dbReference type="SUPFAM" id="SSF54768">
    <property type="entry name" value="dsRNA-binding domain-like"/>
    <property type="match status" value="3"/>
</dbReference>
<dbReference type="GO" id="GO:0016787">
    <property type="term" value="F:hydrolase activity"/>
    <property type="evidence" value="ECO:0007669"/>
    <property type="project" value="UniProtKB-KW"/>
</dbReference>
<feature type="domain" description="DRBM" evidence="5">
    <location>
        <begin position="178"/>
        <end position="246"/>
    </location>
</feature>
<dbReference type="SMART" id="SM00358">
    <property type="entry name" value="DSRM"/>
    <property type="match status" value="3"/>
</dbReference>
<evidence type="ECO:0000256" key="4">
    <source>
        <dbReference type="PROSITE-ProRule" id="PRU00266"/>
    </source>
</evidence>
<dbReference type="EC" id="3.6.4.13" evidence="6"/>
<evidence type="ECO:0000256" key="2">
    <source>
        <dbReference type="ARBA" id="ARBA00022884"/>
    </source>
</evidence>
<evidence type="ECO:0000256" key="3">
    <source>
        <dbReference type="ARBA" id="ARBA00037597"/>
    </source>
</evidence>
<evidence type="ECO:0000259" key="5">
    <source>
        <dbReference type="PROSITE" id="PS50137"/>
    </source>
</evidence>
<evidence type="ECO:0000313" key="6">
    <source>
        <dbReference type="EMBL" id="PKA45814.1"/>
    </source>
</evidence>
<protein>
    <submittedName>
        <fullName evidence="6">Double-stranded RNA-binding protein 1</fullName>
        <ecNumber evidence="6">3.6.4.13</ecNumber>
    </submittedName>
</protein>
<feature type="domain" description="DRBM" evidence="5">
    <location>
        <begin position="1"/>
        <end position="70"/>
    </location>
</feature>
<organism evidence="6 7">
    <name type="scientific">Apostasia shenzhenica</name>
    <dbReference type="NCBI Taxonomy" id="1088818"/>
    <lineage>
        <taxon>Eukaryota</taxon>
        <taxon>Viridiplantae</taxon>
        <taxon>Streptophyta</taxon>
        <taxon>Embryophyta</taxon>
        <taxon>Tracheophyta</taxon>
        <taxon>Spermatophyta</taxon>
        <taxon>Magnoliopsida</taxon>
        <taxon>Liliopsida</taxon>
        <taxon>Asparagales</taxon>
        <taxon>Orchidaceae</taxon>
        <taxon>Apostasioideae</taxon>
        <taxon>Apostasia</taxon>
    </lineage>
</organism>
<evidence type="ECO:0000256" key="1">
    <source>
        <dbReference type="ARBA" id="ARBA00022737"/>
    </source>
</evidence>
<feature type="domain" description="DRBM" evidence="5">
    <location>
        <begin position="98"/>
        <end position="167"/>
    </location>
</feature>
<keyword evidence="6" id="KW-0378">Hydrolase</keyword>
<dbReference type="EMBL" id="KZ454794">
    <property type="protein sequence ID" value="PKA45814.1"/>
    <property type="molecule type" value="Genomic_DNA"/>
</dbReference>
<keyword evidence="2 4" id="KW-0694">RNA-binding</keyword>
<keyword evidence="1" id="KW-0677">Repeat</keyword>
<dbReference type="Proteomes" id="UP000236161">
    <property type="component" value="Unassembled WGS sequence"/>
</dbReference>
<proteinExistence type="predicted"/>
<dbReference type="Gene3D" id="3.30.160.20">
    <property type="match status" value="3"/>
</dbReference>
<name>A0A2H9ZR85_9ASPA</name>
<evidence type="ECO:0000313" key="7">
    <source>
        <dbReference type="Proteomes" id="UP000236161"/>
    </source>
</evidence>
<accession>A0A2H9ZR85</accession>
<dbReference type="OrthoDB" id="5988181at2759"/>
<dbReference type="AlphaFoldDB" id="A0A2H9ZR85"/>
<dbReference type="GO" id="GO:0003724">
    <property type="term" value="F:RNA helicase activity"/>
    <property type="evidence" value="ECO:0007669"/>
    <property type="project" value="UniProtKB-EC"/>
</dbReference>
<dbReference type="PANTHER" id="PTHR46031">
    <property type="match status" value="1"/>
</dbReference>
<comment type="function">
    <text evidence="3">Binds double-stranded RNA.</text>
</comment>
<dbReference type="PROSITE" id="PS50137">
    <property type="entry name" value="DS_RBD"/>
    <property type="match status" value="3"/>
</dbReference>
<dbReference type="Pfam" id="PF00035">
    <property type="entry name" value="dsrm"/>
    <property type="match status" value="3"/>
</dbReference>
<sequence length="381" mass="42758">MYKNQLQELCSRRMWDSPEYNCSRDGPDHSPRFRASVTVNGQTFDASELSKTLKGAQIKAAQVAVDRLSTVVAAPSSPALSTADTQPFDQSATDFETSYKSQLQIYVQKRNIRILKYESIYEGVFHAPRFKAKVTVDRQTFESQEFFSTLRQAEHAAAKVALMSLPKDFDKHQEEPNFYKNLLQQLLQKEHLPLPSYNTKSDGASHMPFFTSTIVVEGESFVGDSANTKKQAEMNAAKVAWHHLNERINDHSRKAGFGEVLENLELQNVHSLAPSLVMTEKRNETTEGEIQRVAGLSLECKLQDADLQISLRNQSKAVSTVEQPTVSLVSTSTSKIEEENQAIGVNSFLEQKKIQSMLTPEVEIQEIDQADGGGFLNQVFY</sequence>